<feature type="domain" description="Aminotransferase class V" evidence="6">
    <location>
        <begin position="26"/>
        <end position="327"/>
    </location>
</feature>
<dbReference type="EMBL" id="JBHUOQ010000004">
    <property type="protein sequence ID" value="MFD2830869.1"/>
    <property type="molecule type" value="Genomic_DNA"/>
</dbReference>
<reference evidence="8" key="1">
    <citation type="journal article" date="2019" name="Int. J. Syst. Evol. Microbiol.">
        <title>The Global Catalogue of Microorganisms (GCM) 10K type strain sequencing project: providing services to taxonomists for standard genome sequencing and annotation.</title>
        <authorList>
            <consortium name="The Broad Institute Genomics Platform"/>
            <consortium name="The Broad Institute Genome Sequencing Center for Infectious Disease"/>
            <person name="Wu L."/>
            <person name="Ma J."/>
        </authorList>
    </citation>
    <scope>NUCLEOTIDE SEQUENCE [LARGE SCALE GENOMIC DNA]</scope>
    <source>
        <strain evidence="8">KCTC 33575</strain>
    </source>
</reference>
<accession>A0ABW5WXM7</accession>
<evidence type="ECO:0000313" key="7">
    <source>
        <dbReference type="EMBL" id="MFD2830869.1"/>
    </source>
</evidence>
<dbReference type="PROSITE" id="PS00595">
    <property type="entry name" value="AA_TRANSFER_CLASS_5"/>
    <property type="match status" value="1"/>
</dbReference>
<dbReference type="Gene3D" id="3.90.1150.10">
    <property type="entry name" value="Aspartate Aminotransferase, domain 1"/>
    <property type="match status" value="1"/>
</dbReference>
<organism evidence="7 8">
    <name type="scientific">Corticicoccus populi</name>
    <dbReference type="NCBI Taxonomy" id="1812821"/>
    <lineage>
        <taxon>Bacteria</taxon>
        <taxon>Bacillati</taxon>
        <taxon>Bacillota</taxon>
        <taxon>Bacilli</taxon>
        <taxon>Bacillales</taxon>
        <taxon>Staphylococcaceae</taxon>
        <taxon>Corticicoccus</taxon>
    </lineage>
</organism>
<dbReference type="SUPFAM" id="SSF53383">
    <property type="entry name" value="PLP-dependent transferases"/>
    <property type="match status" value="1"/>
</dbReference>
<dbReference type="InterPro" id="IPR024169">
    <property type="entry name" value="SP_NH2Trfase/AEP_transaminase"/>
</dbReference>
<evidence type="ECO:0000256" key="2">
    <source>
        <dbReference type="ARBA" id="ARBA00009236"/>
    </source>
</evidence>
<dbReference type="InterPro" id="IPR000192">
    <property type="entry name" value="Aminotrans_V_dom"/>
</dbReference>
<sequence>MQENLLLTPGPTPIPGRVNQRMAGGMIGHRSGAFKKLMESVQGRIKPLFGTDQNVAVLSSSGTSSLETAMVNLVKDSEDIVIISSGAFGERFKSIAKTYPFNVHVFEVPWGEAADVESFKSFLNGIENVKVVFSQACETSTAVVHPLQALGDIVKDYHSSTLFVVDGVSIVGGMKFDMQSSKIDALITGSQKALMLPPGLAFVAMNDAARLKAKENPLSRFYLDINKYFDALEDGSTPFTPAVSLIQGLDEVLEMFEAEGYEKVYARHVLMRDMLRAGLKALDLELLVEDQYASPTVTAFKSSTEELSTIKTSLENNYNITIAGGQKHLKGKILRIGHMGYMFPNDMLTVLAALEHIITKSRGKNYNGKALSAAQEVYYNEL</sequence>
<dbReference type="PANTHER" id="PTHR21152">
    <property type="entry name" value="AMINOTRANSFERASE CLASS V"/>
    <property type="match status" value="1"/>
</dbReference>
<dbReference type="Gene3D" id="3.40.640.10">
    <property type="entry name" value="Type I PLP-dependent aspartate aminotransferase-like (Major domain)"/>
    <property type="match status" value="1"/>
</dbReference>
<name>A0ABW5WXM7_9STAP</name>
<comment type="cofactor">
    <cofactor evidence="1 5">
        <name>pyridoxal 5'-phosphate</name>
        <dbReference type="ChEBI" id="CHEBI:597326"/>
    </cofactor>
</comment>
<keyword evidence="7" id="KW-0032">Aminotransferase</keyword>
<gene>
    <name evidence="7" type="ORF">ACFSX4_10390</name>
</gene>
<protein>
    <submittedName>
        <fullName evidence="7">Pyridoxal-phosphate-dependent aminotransferase family protein</fullName>
    </submittedName>
</protein>
<dbReference type="RefSeq" id="WP_377774309.1">
    <property type="nucleotide sequence ID" value="NZ_JBHUOQ010000004.1"/>
</dbReference>
<dbReference type="InterPro" id="IPR015422">
    <property type="entry name" value="PyrdxlP-dep_Trfase_small"/>
</dbReference>
<evidence type="ECO:0000313" key="8">
    <source>
        <dbReference type="Proteomes" id="UP001597519"/>
    </source>
</evidence>
<dbReference type="PANTHER" id="PTHR21152:SF40">
    <property type="entry name" value="ALANINE--GLYOXYLATE AMINOTRANSFERASE"/>
    <property type="match status" value="1"/>
</dbReference>
<dbReference type="InterPro" id="IPR020578">
    <property type="entry name" value="Aminotrans_V_PyrdxlP_BS"/>
</dbReference>
<evidence type="ECO:0000256" key="5">
    <source>
        <dbReference type="RuleBase" id="RU004504"/>
    </source>
</evidence>
<evidence type="ECO:0000256" key="1">
    <source>
        <dbReference type="ARBA" id="ARBA00001933"/>
    </source>
</evidence>
<evidence type="ECO:0000259" key="6">
    <source>
        <dbReference type="Pfam" id="PF00266"/>
    </source>
</evidence>
<dbReference type="PIRSF" id="PIRSF000524">
    <property type="entry name" value="SPT"/>
    <property type="match status" value="1"/>
</dbReference>
<dbReference type="InterPro" id="IPR015421">
    <property type="entry name" value="PyrdxlP-dep_Trfase_major"/>
</dbReference>
<evidence type="ECO:0000256" key="4">
    <source>
        <dbReference type="RuleBase" id="RU004075"/>
    </source>
</evidence>
<proteinExistence type="inferred from homology"/>
<keyword evidence="8" id="KW-1185">Reference proteome</keyword>
<comment type="caution">
    <text evidence="7">The sequence shown here is derived from an EMBL/GenBank/DDBJ whole genome shotgun (WGS) entry which is preliminary data.</text>
</comment>
<keyword evidence="7" id="KW-0808">Transferase</keyword>
<dbReference type="InterPro" id="IPR015424">
    <property type="entry name" value="PyrdxlP-dep_Trfase"/>
</dbReference>
<keyword evidence="3" id="KW-0663">Pyridoxal phosphate</keyword>
<comment type="similarity">
    <text evidence="2 4">Belongs to the class-V pyridoxal-phosphate-dependent aminotransferase family.</text>
</comment>
<dbReference type="Proteomes" id="UP001597519">
    <property type="component" value="Unassembled WGS sequence"/>
</dbReference>
<dbReference type="Pfam" id="PF00266">
    <property type="entry name" value="Aminotran_5"/>
    <property type="match status" value="1"/>
</dbReference>
<evidence type="ECO:0000256" key="3">
    <source>
        <dbReference type="ARBA" id="ARBA00022898"/>
    </source>
</evidence>
<dbReference type="GO" id="GO:0008483">
    <property type="term" value="F:transaminase activity"/>
    <property type="evidence" value="ECO:0007669"/>
    <property type="project" value="UniProtKB-KW"/>
</dbReference>